<dbReference type="AlphaFoldDB" id="A0A6S7CRR8"/>
<keyword evidence="11" id="KW-1185">Reference proteome</keyword>
<keyword evidence="6 8" id="KW-0560">Oxidoreductase</keyword>
<dbReference type="Gene3D" id="3.10.180.10">
    <property type="entry name" value="2,3-Dihydroxybiphenyl 1,2-Dioxygenase, domain 1"/>
    <property type="match status" value="2"/>
</dbReference>
<evidence type="ECO:0000256" key="1">
    <source>
        <dbReference type="ARBA" id="ARBA00001954"/>
    </source>
</evidence>
<gene>
    <name evidence="10" type="primary">bphC_1</name>
    <name evidence="10" type="ORF">LMG28138_04033</name>
</gene>
<evidence type="ECO:0000259" key="9">
    <source>
        <dbReference type="PROSITE" id="PS51819"/>
    </source>
</evidence>
<dbReference type="InterPro" id="IPR037523">
    <property type="entry name" value="VOC_core"/>
</dbReference>
<evidence type="ECO:0000256" key="8">
    <source>
        <dbReference type="RuleBase" id="RU000683"/>
    </source>
</evidence>
<dbReference type="Pfam" id="PF00903">
    <property type="entry name" value="Glyoxalase"/>
    <property type="match status" value="1"/>
</dbReference>
<dbReference type="CDD" id="cd07237">
    <property type="entry name" value="BphC1-RGP6_C_like"/>
    <property type="match status" value="1"/>
</dbReference>
<dbReference type="EC" id="1.13.11.39" evidence="10"/>
<evidence type="ECO:0000256" key="4">
    <source>
        <dbReference type="ARBA" id="ARBA00022797"/>
    </source>
</evidence>
<evidence type="ECO:0000313" key="11">
    <source>
        <dbReference type="Proteomes" id="UP000494115"/>
    </source>
</evidence>
<organism evidence="10 11">
    <name type="scientific">Pararobbsia alpina</name>
    <dbReference type="NCBI Taxonomy" id="621374"/>
    <lineage>
        <taxon>Bacteria</taxon>
        <taxon>Pseudomonadati</taxon>
        <taxon>Pseudomonadota</taxon>
        <taxon>Betaproteobacteria</taxon>
        <taxon>Burkholderiales</taxon>
        <taxon>Burkholderiaceae</taxon>
        <taxon>Pararobbsia</taxon>
    </lineage>
</organism>
<feature type="domain" description="VOC" evidence="9">
    <location>
        <begin position="4"/>
        <end position="119"/>
    </location>
</feature>
<accession>A0A6S7CRR8</accession>
<keyword evidence="7 8" id="KW-0408">Iron</keyword>
<evidence type="ECO:0000256" key="2">
    <source>
        <dbReference type="ARBA" id="ARBA00008784"/>
    </source>
</evidence>
<evidence type="ECO:0000256" key="7">
    <source>
        <dbReference type="ARBA" id="ARBA00023004"/>
    </source>
</evidence>
<evidence type="ECO:0000256" key="5">
    <source>
        <dbReference type="ARBA" id="ARBA00022964"/>
    </source>
</evidence>
<dbReference type="GO" id="GO:0008198">
    <property type="term" value="F:ferrous iron binding"/>
    <property type="evidence" value="ECO:0007669"/>
    <property type="project" value="InterPro"/>
</dbReference>
<dbReference type="PROSITE" id="PS00082">
    <property type="entry name" value="EXTRADIOL_DIOXYGENAS"/>
    <property type="match status" value="1"/>
</dbReference>
<dbReference type="InterPro" id="IPR000486">
    <property type="entry name" value="Xdiol_ring_cleave_dOase_1/2"/>
</dbReference>
<dbReference type="InterPro" id="IPR029068">
    <property type="entry name" value="Glyas_Bleomycin-R_OHBP_Dase"/>
</dbReference>
<protein>
    <submittedName>
        <fullName evidence="10">Biphenyl-2,3-diol 1,2-dioxygenase</fullName>
        <ecNumber evidence="10">1.13.11.39</ecNumber>
    </submittedName>
</protein>
<sequence length="323" mass="35355">MIKTLSYVVVTTPNLAQWCELAINLVGLHADVISEDQVVRLRMDEKVQRLLLQSTTGPSALTMGFEVDDAAALARVAQDLTGAGYSVVPGVEEEITKRGVTDMFHFIDADGSRVEVAYGLKDAASALRPGRPIGGFRTGELGMGHVALKAGNFPAMSALFKDVLHFSMSDFAREPFPVEFFHVNPRHHTVGLADTGTGAGIYHLMLEYNDWDDVGRALDMALEHPESIGVSLGRHSNDHITSFYVRTPDGWLLELGWGARLIDGAWQVEELPGLSLWGHERTWLPPEKREKARQQLNALAARGVRAPMAPLAQGSAPLSKKIR</sequence>
<feature type="domain" description="VOC" evidence="9">
    <location>
        <begin position="142"/>
        <end position="258"/>
    </location>
</feature>
<comment type="similarity">
    <text evidence="2 8">Belongs to the extradiol ring-cleavage dioxygenase family.</text>
</comment>
<reference evidence="10 11" key="1">
    <citation type="submission" date="2020-04" db="EMBL/GenBank/DDBJ databases">
        <authorList>
            <person name="De Canck E."/>
        </authorList>
    </citation>
    <scope>NUCLEOTIDE SEQUENCE [LARGE SCALE GENOMIC DNA]</scope>
    <source>
        <strain evidence="10 11">LMG 28138</strain>
    </source>
</reference>
<dbReference type="EMBL" id="CADIKM010000023">
    <property type="protein sequence ID" value="CAB3796265.1"/>
    <property type="molecule type" value="Genomic_DNA"/>
</dbReference>
<evidence type="ECO:0000256" key="6">
    <source>
        <dbReference type="ARBA" id="ARBA00023002"/>
    </source>
</evidence>
<dbReference type="PROSITE" id="PS51819">
    <property type="entry name" value="VOC"/>
    <property type="match status" value="2"/>
</dbReference>
<comment type="cofactor">
    <cofactor evidence="1 8">
        <name>Fe(2+)</name>
        <dbReference type="ChEBI" id="CHEBI:29033"/>
    </cofactor>
</comment>
<dbReference type="SUPFAM" id="SSF54593">
    <property type="entry name" value="Glyoxalase/Bleomycin resistance protein/Dihydroxybiphenyl dioxygenase"/>
    <property type="match status" value="2"/>
</dbReference>
<dbReference type="InterPro" id="IPR004360">
    <property type="entry name" value="Glyas_Fos-R_dOase_dom"/>
</dbReference>
<dbReference type="Proteomes" id="UP000494115">
    <property type="component" value="Unassembled WGS sequence"/>
</dbReference>
<evidence type="ECO:0000256" key="3">
    <source>
        <dbReference type="ARBA" id="ARBA00022723"/>
    </source>
</evidence>
<dbReference type="GO" id="GO:0018583">
    <property type="term" value="F:biphenyl-2,3-diol 1,2-dioxygenase activity"/>
    <property type="evidence" value="ECO:0007669"/>
    <property type="project" value="UniProtKB-EC"/>
</dbReference>
<keyword evidence="4 8" id="KW-0058">Aromatic hydrocarbons catabolism</keyword>
<name>A0A6S7CRR8_9BURK</name>
<evidence type="ECO:0000313" key="10">
    <source>
        <dbReference type="EMBL" id="CAB3796265.1"/>
    </source>
</evidence>
<keyword evidence="5 8" id="KW-0223">Dioxygenase</keyword>
<keyword evidence="3" id="KW-0479">Metal-binding</keyword>
<dbReference type="RefSeq" id="WP_175106578.1">
    <property type="nucleotide sequence ID" value="NZ_CADIKM010000023.1"/>
</dbReference>
<proteinExistence type="inferred from homology"/>